<gene>
    <name evidence="1" type="ORF">PVK06_047172</name>
</gene>
<proteinExistence type="predicted"/>
<keyword evidence="2" id="KW-1185">Reference proteome</keyword>
<reference evidence="1 2" key="1">
    <citation type="submission" date="2023-03" db="EMBL/GenBank/DDBJ databases">
        <title>WGS of Gossypium arboreum.</title>
        <authorList>
            <person name="Yu D."/>
        </authorList>
    </citation>
    <scope>NUCLEOTIDE SEQUENCE [LARGE SCALE GENOMIC DNA]</scope>
    <source>
        <tissue evidence="1">Leaf</tissue>
    </source>
</reference>
<name>A0ABR0MD50_GOSAR</name>
<comment type="caution">
    <text evidence="1">The sequence shown here is derived from an EMBL/GenBank/DDBJ whole genome shotgun (WGS) entry which is preliminary data.</text>
</comment>
<organism evidence="1 2">
    <name type="scientific">Gossypium arboreum</name>
    <name type="common">Tree cotton</name>
    <name type="synonym">Gossypium nanking</name>
    <dbReference type="NCBI Taxonomy" id="29729"/>
    <lineage>
        <taxon>Eukaryota</taxon>
        <taxon>Viridiplantae</taxon>
        <taxon>Streptophyta</taxon>
        <taxon>Embryophyta</taxon>
        <taxon>Tracheophyta</taxon>
        <taxon>Spermatophyta</taxon>
        <taxon>Magnoliopsida</taxon>
        <taxon>eudicotyledons</taxon>
        <taxon>Gunneridae</taxon>
        <taxon>Pentapetalae</taxon>
        <taxon>rosids</taxon>
        <taxon>malvids</taxon>
        <taxon>Malvales</taxon>
        <taxon>Malvaceae</taxon>
        <taxon>Malvoideae</taxon>
        <taxon>Gossypium</taxon>
    </lineage>
</organism>
<accession>A0ABR0MD50</accession>
<evidence type="ECO:0000313" key="1">
    <source>
        <dbReference type="EMBL" id="KAK5771003.1"/>
    </source>
</evidence>
<protein>
    <submittedName>
        <fullName evidence="1">Uncharacterized protein</fullName>
    </submittedName>
</protein>
<sequence>MSSFAAEILGRRDLLITTFHLLRNEDDEMDAKDDNVLEEDESFLSMTKLLDATNEPTDDMAVKVDAILLS</sequence>
<dbReference type="EMBL" id="JARKNE010000013">
    <property type="protein sequence ID" value="KAK5771003.1"/>
    <property type="molecule type" value="Genomic_DNA"/>
</dbReference>
<evidence type="ECO:0000313" key="2">
    <source>
        <dbReference type="Proteomes" id="UP001358586"/>
    </source>
</evidence>
<dbReference type="Proteomes" id="UP001358586">
    <property type="component" value="Chromosome 13"/>
</dbReference>